<dbReference type="RefSeq" id="WP_130477020.1">
    <property type="nucleotide sequence ID" value="NZ_SFCC01000010.1"/>
</dbReference>
<feature type="region of interest" description="Disordered" evidence="1">
    <location>
        <begin position="84"/>
        <end position="104"/>
    </location>
</feature>
<name>A0A4Q7J4J3_9PSEU</name>
<comment type="caution">
    <text evidence="2">The sequence shown here is derived from an EMBL/GenBank/DDBJ whole genome shotgun (WGS) entry which is preliminary data.</text>
</comment>
<keyword evidence="3" id="KW-1185">Reference proteome</keyword>
<accession>A0A4Q7J4J3</accession>
<sequence>MSGGYTATTEALNSTSKSVGKLAEQLIDDNPDLESTPIKAESFGRVHGSHAEKYTAGVKALWDSVNGYSSTLGGFGTKLGTAGSAYGSAESDQADAITKAGQQQ</sequence>
<proteinExistence type="predicted"/>
<reference evidence="2 3" key="1">
    <citation type="submission" date="2019-02" db="EMBL/GenBank/DDBJ databases">
        <title>Draft genome sequence of Amycolatopsis sp. 8-3EHSu isolated from roots of Suaeda maritima.</title>
        <authorList>
            <person name="Duangmal K."/>
            <person name="Chantavorakit T."/>
        </authorList>
    </citation>
    <scope>NUCLEOTIDE SEQUENCE [LARGE SCALE GENOMIC DNA]</scope>
    <source>
        <strain evidence="2 3">8-3EHSu</strain>
    </source>
</reference>
<dbReference type="EMBL" id="SFCC01000010">
    <property type="protein sequence ID" value="RZQ61927.1"/>
    <property type="molecule type" value="Genomic_DNA"/>
</dbReference>
<gene>
    <name evidence="2" type="ORF">EWH70_20135</name>
</gene>
<organism evidence="2 3">
    <name type="scientific">Amycolatopsis suaedae</name>
    <dbReference type="NCBI Taxonomy" id="2510978"/>
    <lineage>
        <taxon>Bacteria</taxon>
        <taxon>Bacillati</taxon>
        <taxon>Actinomycetota</taxon>
        <taxon>Actinomycetes</taxon>
        <taxon>Pseudonocardiales</taxon>
        <taxon>Pseudonocardiaceae</taxon>
        <taxon>Amycolatopsis</taxon>
    </lineage>
</organism>
<evidence type="ECO:0008006" key="4">
    <source>
        <dbReference type="Google" id="ProtNLM"/>
    </source>
</evidence>
<evidence type="ECO:0000313" key="3">
    <source>
        <dbReference type="Proteomes" id="UP000292003"/>
    </source>
</evidence>
<evidence type="ECO:0000313" key="2">
    <source>
        <dbReference type="EMBL" id="RZQ61927.1"/>
    </source>
</evidence>
<dbReference type="AlphaFoldDB" id="A0A4Q7J4J3"/>
<evidence type="ECO:0000256" key="1">
    <source>
        <dbReference type="SAM" id="MobiDB-lite"/>
    </source>
</evidence>
<protein>
    <recommendedName>
        <fullName evidence="4">WXG100 family type VII secretion target</fullName>
    </recommendedName>
</protein>
<dbReference type="OrthoDB" id="3627803at2"/>
<dbReference type="Proteomes" id="UP000292003">
    <property type="component" value="Unassembled WGS sequence"/>
</dbReference>